<keyword evidence="8" id="KW-1185">Reference proteome</keyword>
<dbReference type="Proteomes" id="UP000619033">
    <property type="component" value="Unassembled WGS sequence"/>
</dbReference>
<name>A0A8J7MMI5_9RHOB</name>
<keyword evidence="3" id="KW-0732">Signal</keyword>
<dbReference type="InterPro" id="IPR006143">
    <property type="entry name" value="RND_pump_MFP"/>
</dbReference>
<dbReference type="Gene3D" id="2.40.30.170">
    <property type="match status" value="1"/>
</dbReference>
<dbReference type="Gene3D" id="1.10.287.470">
    <property type="entry name" value="Helix hairpin bin"/>
    <property type="match status" value="1"/>
</dbReference>
<feature type="chain" id="PRO_5035215494" evidence="3">
    <location>
        <begin position="30"/>
        <end position="401"/>
    </location>
</feature>
<dbReference type="InterPro" id="IPR058625">
    <property type="entry name" value="MdtA-like_BSH"/>
</dbReference>
<dbReference type="SUPFAM" id="SSF111369">
    <property type="entry name" value="HlyD-like secretion proteins"/>
    <property type="match status" value="1"/>
</dbReference>
<evidence type="ECO:0000313" key="7">
    <source>
        <dbReference type="EMBL" id="MBL4927570.1"/>
    </source>
</evidence>
<dbReference type="InterPro" id="IPR058637">
    <property type="entry name" value="YknX-like_C"/>
</dbReference>
<dbReference type="EMBL" id="JAESVP010000002">
    <property type="protein sequence ID" value="MBL4927570.1"/>
    <property type="molecule type" value="Genomic_DNA"/>
</dbReference>
<proteinExistence type="inferred from homology"/>
<gene>
    <name evidence="7" type="ORF">JI744_05565</name>
</gene>
<dbReference type="NCBIfam" id="TIGR01730">
    <property type="entry name" value="RND_mfp"/>
    <property type="match status" value="1"/>
</dbReference>
<dbReference type="Pfam" id="PF25954">
    <property type="entry name" value="Beta-barrel_RND_2"/>
    <property type="match status" value="1"/>
</dbReference>
<evidence type="ECO:0000259" key="4">
    <source>
        <dbReference type="Pfam" id="PF25917"/>
    </source>
</evidence>
<sequence length="401" mass="41260">MRFSRLSLIALLTASVNPLVWPLTARAEAATEATATPEKSAEVLPAITVSTVSTRELTDIVLASGLISAVEEVQVAPLIEGQQIEAVLVDVGDKVTAGQVLARLSPSSLELQQSQLEAQVASAKAQVAQAEASLVEAQSTADEANRVNERAKALRAQGTASQAAADQAAAAATSANAGVLVARQQLESAKANQTLAEAQRSNIELQLARAEVKAPVSGEITARNAKIGAIASAAGDPMFTIIRDGALELRADVAERDVMRLQPGQTATLTLSGSAEGLVGTVRLVEPVIDPLSRLGRARIGLPVGSAVRSGMFAEASIVIARRSVVAVPVTAVGSAEGETTVMRVRDGAVDRVKITTGIRDAGWVEVLTGLASGDTIVTKAGAFVRPGDRINPIPADAGTN</sequence>
<feature type="domain" description="CusB-like beta-barrel" evidence="5">
    <location>
        <begin position="249"/>
        <end position="318"/>
    </location>
</feature>
<dbReference type="Pfam" id="PF25989">
    <property type="entry name" value="YknX_C"/>
    <property type="match status" value="1"/>
</dbReference>
<feature type="domain" description="YknX-like C-terminal permuted SH3-like" evidence="6">
    <location>
        <begin position="325"/>
        <end position="391"/>
    </location>
</feature>
<dbReference type="GO" id="GO:1990281">
    <property type="term" value="C:efflux pump complex"/>
    <property type="evidence" value="ECO:0007669"/>
    <property type="project" value="TreeGrafter"/>
</dbReference>
<comment type="caution">
    <text evidence="7">The sequence shown here is derived from an EMBL/GenBank/DDBJ whole genome shotgun (WGS) entry which is preliminary data.</text>
</comment>
<evidence type="ECO:0000256" key="3">
    <source>
        <dbReference type="SAM" id="SignalP"/>
    </source>
</evidence>
<keyword evidence="2" id="KW-0175">Coiled coil</keyword>
<evidence type="ECO:0000256" key="1">
    <source>
        <dbReference type="ARBA" id="ARBA00009477"/>
    </source>
</evidence>
<dbReference type="Pfam" id="PF25917">
    <property type="entry name" value="BSH_RND"/>
    <property type="match status" value="1"/>
</dbReference>
<evidence type="ECO:0000259" key="5">
    <source>
        <dbReference type="Pfam" id="PF25954"/>
    </source>
</evidence>
<feature type="domain" description="Multidrug resistance protein MdtA-like barrel-sandwich hybrid" evidence="4">
    <location>
        <begin position="72"/>
        <end position="235"/>
    </location>
</feature>
<dbReference type="PANTHER" id="PTHR30469">
    <property type="entry name" value="MULTIDRUG RESISTANCE PROTEIN MDTA"/>
    <property type="match status" value="1"/>
</dbReference>
<dbReference type="AlphaFoldDB" id="A0A8J7MMI5"/>
<feature type="signal peptide" evidence="3">
    <location>
        <begin position="1"/>
        <end position="29"/>
    </location>
</feature>
<dbReference type="RefSeq" id="WP_202658693.1">
    <property type="nucleotide sequence ID" value="NZ_JAESVP010000002.1"/>
</dbReference>
<dbReference type="PANTHER" id="PTHR30469:SF15">
    <property type="entry name" value="HLYD FAMILY OF SECRETION PROTEINS"/>
    <property type="match status" value="1"/>
</dbReference>
<comment type="similarity">
    <text evidence="1">Belongs to the membrane fusion protein (MFP) (TC 8.A.1) family.</text>
</comment>
<dbReference type="InterPro" id="IPR058792">
    <property type="entry name" value="Beta-barrel_RND_2"/>
</dbReference>
<organism evidence="7 8">
    <name type="scientific">Fuscibacter oryzae</name>
    <dbReference type="NCBI Taxonomy" id="2803939"/>
    <lineage>
        <taxon>Bacteria</taxon>
        <taxon>Pseudomonadati</taxon>
        <taxon>Pseudomonadota</taxon>
        <taxon>Alphaproteobacteria</taxon>
        <taxon>Rhodobacterales</taxon>
        <taxon>Paracoccaceae</taxon>
        <taxon>Fuscibacter</taxon>
    </lineage>
</organism>
<evidence type="ECO:0000313" key="8">
    <source>
        <dbReference type="Proteomes" id="UP000619033"/>
    </source>
</evidence>
<protein>
    <submittedName>
        <fullName evidence="7">Efflux RND transporter periplasmic adaptor subunit</fullName>
    </submittedName>
</protein>
<dbReference type="Gene3D" id="2.40.420.20">
    <property type="match status" value="1"/>
</dbReference>
<dbReference type="GO" id="GO:0015562">
    <property type="term" value="F:efflux transmembrane transporter activity"/>
    <property type="evidence" value="ECO:0007669"/>
    <property type="project" value="TreeGrafter"/>
</dbReference>
<evidence type="ECO:0000259" key="6">
    <source>
        <dbReference type="Pfam" id="PF25989"/>
    </source>
</evidence>
<reference evidence="7" key="1">
    <citation type="submission" date="2021-01" db="EMBL/GenBank/DDBJ databases">
        <title>Genome seq and assembly of Tabrizicola sp. KVB23.</title>
        <authorList>
            <person name="Chhetri G."/>
        </authorList>
    </citation>
    <scope>NUCLEOTIDE SEQUENCE</scope>
    <source>
        <strain evidence="7">KVB23</strain>
    </source>
</reference>
<evidence type="ECO:0000256" key="2">
    <source>
        <dbReference type="SAM" id="Coils"/>
    </source>
</evidence>
<feature type="coiled-coil region" evidence="2">
    <location>
        <begin position="111"/>
        <end position="157"/>
    </location>
</feature>
<dbReference type="Gene3D" id="2.40.50.100">
    <property type="match status" value="1"/>
</dbReference>
<accession>A0A8J7MMI5</accession>